<protein>
    <submittedName>
        <fullName evidence="1">Uncharacterized protein</fullName>
    </submittedName>
</protein>
<accession>A0A6N2WBS2</accession>
<evidence type="ECO:0000313" key="1">
    <source>
        <dbReference type="EMBL" id="VYT40174.1"/>
    </source>
</evidence>
<organism evidence="1">
    <name type="scientific">Anaerostipes caccae</name>
    <dbReference type="NCBI Taxonomy" id="105841"/>
    <lineage>
        <taxon>Bacteria</taxon>
        <taxon>Bacillati</taxon>
        <taxon>Bacillota</taxon>
        <taxon>Clostridia</taxon>
        <taxon>Lachnospirales</taxon>
        <taxon>Lachnospiraceae</taxon>
        <taxon>Anaerostipes</taxon>
    </lineage>
</organism>
<dbReference type="AlphaFoldDB" id="A0A6N2WBS2"/>
<gene>
    <name evidence="1" type="ORF">ACLFYP115_03243</name>
</gene>
<name>A0A6N2WBS2_9FIRM</name>
<dbReference type="RefSeq" id="WP_006568249.1">
    <property type="nucleotide sequence ID" value="NZ_BAABZP010000001.1"/>
</dbReference>
<proteinExistence type="predicted"/>
<reference evidence="1" key="1">
    <citation type="submission" date="2019-11" db="EMBL/GenBank/DDBJ databases">
        <authorList>
            <person name="Feng L."/>
        </authorList>
    </citation>
    <scope>NUCLEOTIDE SEQUENCE</scope>
    <source>
        <strain evidence="1">AcaccaeLFYP115</strain>
    </source>
</reference>
<sequence length="114" mass="12863">METCAKKYFYEINMVTPAGIRYGSLQLNVNQYDVSGYLEILNHRNPVSGKILKNGQCEFAGILVSLMRKLQYTAIGNFDSHSIQLLLKGEKNSYQLYGTAKIGGMDDGIYRNEK</sequence>
<dbReference type="EMBL" id="CACRSQ010000010">
    <property type="protein sequence ID" value="VYT40174.1"/>
    <property type="molecule type" value="Genomic_DNA"/>
</dbReference>